<keyword evidence="8" id="KW-0479">Metal-binding</keyword>
<dbReference type="InterPro" id="IPR002867">
    <property type="entry name" value="IBR_dom"/>
</dbReference>
<dbReference type="PROSITE" id="PS51873">
    <property type="entry name" value="TRIAD"/>
    <property type="match status" value="1"/>
</dbReference>
<dbReference type="Gene3D" id="2.20.25.20">
    <property type="match status" value="1"/>
</dbReference>
<keyword evidence="7" id="KW-0808">Transferase</keyword>
<evidence type="ECO:0000256" key="10">
    <source>
        <dbReference type="ARBA" id="ARBA00022771"/>
    </source>
</evidence>
<keyword evidence="10 13" id="KW-0863">Zinc-finger</keyword>
<comment type="pathway">
    <text evidence="4">Protein modification; protein ubiquitination.</text>
</comment>
<name>A0AAE1K6T6_9FABA</name>
<dbReference type="Gene3D" id="3.30.40.10">
    <property type="entry name" value="Zinc/RING finger domain, C3HC4 (zinc finger)"/>
    <property type="match status" value="1"/>
</dbReference>
<keyword evidence="17" id="KW-1185">Reference proteome</keyword>
<dbReference type="PROSITE" id="PS50089">
    <property type="entry name" value="ZF_RING_2"/>
    <property type="match status" value="1"/>
</dbReference>
<feature type="domain" description="RING-type" evidence="14">
    <location>
        <begin position="101"/>
        <end position="150"/>
    </location>
</feature>
<evidence type="ECO:0000256" key="6">
    <source>
        <dbReference type="ARBA" id="ARBA00012251"/>
    </source>
</evidence>
<dbReference type="AlphaFoldDB" id="A0AAE1K6T6"/>
<gene>
    <name evidence="16" type="ORF">QN277_023962</name>
</gene>
<dbReference type="InterPro" id="IPR044066">
    <property type="entry name" value="TRIAD_supradom"/>
</dbReference>
<dbReference type="Proteomes" id="UP001293593">
    <property type="component" value="Unassembled WGS sequence"/>
</dbReference>
<evidence type="ECO:0000259" key="14">
    <source>
        <dbReference type="PROSITE" id="PS50089"/>
    </source>
</evidence>
<dbReference type="EC" id="2.3.2.31" evidence="6"/>
<evidence type="ECO:0000256" key="3">
    <source>
        <dbReference type="ARBA" id="ARBA00003976"/>
    </source>
</evidence>
<dbReference type="Gene3D" id="1.20.120.1750">
    <property type="match status" value="1"/>
</dbReference>
<evidence type="ECO:0000256" key="9">
    <source>
        <dbReference type="ARBA" id="ARBA00022737"/>
    </source>
</evidence>
<protein>
    <recommendedName>
        <fullName evidence="6">RBR-type E3 ubiquitin transferase</fullName>
        <ecNumber evidence="6">2.3.2.31</ecNumber>
    </recommendedName>
</protein>
<organism evidence="16 17">
    <name type="scientific">Acacia crassicarpa</name>
    <name type="common">northern wattle</name>
    <dbReference type="NCBI Taxonomy" id="499986"/>
    <lineage>
        <taxon>Eukaryota</taxon>
        <taxon>Viridiplantae</taxon>
        <taxon>Streptophyta</taxon>
        <taxon>Embryophyta</taxon>
        <taxon>Tracheophyta</taxon>
        <taxon>Spermatophyta</taxon>
        <taxon>Magnoliopsida</taxon>
        <taxon>eudicotyledons</taxon>
        <taxon>Gunneridae</taxon>
        <taxon>Pentapetalae</taxon>
        <taxon>rosids</taxon>
        <taxon>fabids</taxon>
        <taxon>Fabales</taxon>
        <taxon>Fabaceae</taxon>
        <taxon>Caesalpinioideae</taxon>
        <taxon>mimosoid clade</taxon>
        <taxon>Acacieae</taxon>
        <taxon>Acacia</taxon>
    </lineage>
</organism>
<evidence type="ECO:0000256" key="1">
    <source>
        <dbReference type="ARBA" id="ARBA00001798"/>
    </source>
</evidence>
<accession>A0AAE1K6T6</accession>
<evidence type="ECO:0000256" key="2">
    <source>
        <dbReference type="ARBA" id="ARBA00001947"/>
    </source>
</evidence>
<sequence length="302" mass="34537">MQGAEWSGSSAGNVFVDEFYFSALFDEDEIFPISDEKYAEQIQLQEALMSSVIIMSRTFRCDNEDQINVMDVEDSSRKRKGKFIETGESSRSSSNNIMSFCQICMEDKPTENMFRDNKSCEHVFCSNCVASYVASKLQENISMVKCPDPKCRGIIEPLFCRSIIPEELFDRWENAVCENLILGSQKFYCPFKDCSAILVDDGDEVVTSSECPNCRRLFCAQCKVTWHAGMDCAEFQISQKVDQTQNDDLLKELAKTKKWRRCPRCRFFVEKTDGCSHISCRCGYQFCYGCGSDWNQHHGCGL</sequence>
<evidence type="ECO:0000313" key="16">
    <source>
        <dbReference type="EMBL" id="KAK4267139.1"/>
    </source>
</evidence>
<dbReference type="GO" id="GO:0061630">
    <property type="term" value="F:ubiquitin protein ligase activity"/>
    <property type="evidence" value="ECO:0007669"/>
    <property type="project" value="UniProtKB-EC"/>
</dbReference>
<comment type="similarity">
    <text evidence="5">Belongs to the RBR family. Ariadne subfamily.</text>
</comment>
<dbReference type="CDD" id="cd22584">
    <property type="entry name" value="Rcat_RBR_unk"/>
    <property type="match status" value="1"/>
</dbReference>
<keyword evidence="12" id="KW-0862">Zinc</keyword>
<comment type="cofactor">
    <cofactor evidence="2">
        <name>Zn(2+)</name>
        <dbReference type="ChEBI" id="CHEBI:29105"/>
    </cofactor>
</comment>
<dbReference type="SMART" id="SM00647">
    <property type="entry name" value="IBR"/>
    <property type="match status" value="2"/>
</dbReference>
<feature type="domain" description="RING-type" evidence="15">
    <location>
        <begin position="97"/>
        <end position="302"/>
    </location>
</feature>
<reference evidence="16" key="1">
    <citation type="submission" date="2023-10" db="EMBL/GenBank/DDBJ databases">
        <title>Chromosome-level genome of the transformable northern wattle, Acacia crassicarpa.</title>
        <authorList>
            <person name="Massaro I."/>
            <person name="Sinha N.R."/>
            <person name="Poethig S."/>
            <person name="Leichty A.R."/>
        </authorList>
    </citation>
    <scope>NUCLEOTIDE SEQUENCE</scope>
    <source>
        <strain evidence="16">Acra3RX</strain>
        <tissue evidence="16">Leaf</tissue>
    </source>
</reference>
<evidence type="ECO:0000256" key="11">
    <source>
        <dbReference type="ARBA" id="ARBA00022786"/>
    </source>
</evidence>
<comment type="caution">
    <text evidence="16">The sequence shown here is derived from an EMBL/GenBank/DDBJ whole genome shotgun (WGS) entry which is preliminary data.</text>
</comment>
<evidence type="ECO:0000256" key="12">
    <source>
        <dbReference type="ARBA" id="ARBA00022833"/>
    </source>
</evidence>
<dbReference type="InterPro" id="IPR031127">
    <property type="entry name" value="E3_UB_ligase_RBR"/>
</dbReference>
<proteinExistence type="inferred from homology"/>
<dbReference type="CDD" id="cd22582">
    <property type="entry name" value="BRcat_RBR_unk"/>
    <property type="match status" value="1"/>
</dbReference>
<dbReference type="GO" id="GO:0008270">
    <property type="term" value="F:zinc ion binding"/>
    <property type="evidence" value="ECO:0007669"/>
    <property type="project" value="UniProtKB-KW"/>
</dbReference>
<dbReference type="FunFam" id="3.30.40.10:FF:000230">
    <property type="entry name" value="RBR-type E3 ubiquitin transferase"/>
    <property type="match status" value="1"/>
</dbReference>
<evidence type="ECO:0000256" key="13">
    <source>
        <dbReference type="PROSITE-ProRule" id="PRU00175"/>
    </source>
</evidence>
<dbReference type="InterPro" id="IPR017907">
    <property type="entry name" value="Znf_RING_CS"/>
</dbReference>
<keyword evidence="11" id="KW-0833">Ubl conjugation pathway</keyword>
<comment type="function">
    <text evidence="3">Might act as an E3 ubiquitin-protein ligase, or as part of E3 complex, which accepts ubiquitin from specific E2 ubiquitin-conjugating enzymes and then transfers it to substrates.</text>
</comment>
<keyword evidence="9" id="KW-0677">Repeat</keyword>
<evidence type="ECO:0000256" key="8">
    <source>
        <dbReference type="ARBA" id="ARBA00022723"/>
    </source>
</evidence>
<dbReference type="InterPro" id="IPR001841">
    <property type="entry name" value="Znf_RING"/>
</dbReference>
<dbReference type="GO" id="GO:0016567">
    <property type="term" value="P:protein ubiquitination"/>
    <property type="evidence" value="ECO:0007669"/>
    <property type="project" value="InterPro"/>
</dbReference>
<dbReference type="Pfam" id="PF01485">
    <property type="entry name" value="IBR"/>
    <property type="match status" value="2"/>
</dbReference>
<evidence type="ECO:0000313" key="17">
    <source>
        <dbReference type="Proteomes" id="UP001293593"/>
    </source>
</evidence>
<evidence type="ECO:0000256" key="5">
    <source>
        <dbReference type="ARBA" id="ARBA00005884"/>
    </source>
</evidence>
<evidence type="ECO:0000256" key="7">
    <source>
        <dbReference type="ARBA" id="ARBA00022679"/>
    </source>
</evidence>
<dbReference type="SUPFAM" id="SSF57850">
    <property type="entry name" value="RING/U-box"/>
    <property type="match status" value="3"/>
</dbReference>
<evidence type="ECO:0000256" key="4">
    <source>
        <dbReference type="ARBA" id="ARBA00004906"/>
    </source>
</evidence>
<dbReference type="InterPro" id="IPR013083">
    <property type="entry name" value="Znf_RING/FYVE/PHD"/>
</dbReference>
<evidence type="ECO:0000259" key="15">
    <source>
        <dbReference type="PROSITE" id="PS51873"/>
    </source>
</evidence>
<dbReference type="PROSITE" id="PS00518">
    <property type="entry name" value="ZF_RING_1"/>
    <property type="match status" value="1"/>
</dbReference>
<dbReference type="PANTHER" id="PTHR11685">
    <property type="entry name" value="RBR FAMILY RING FINGER AND IBR DOMAIN-CONTAINING"/>
    <property type="match status" value="1"/>
</dbReference>
<comment type="catalytic activity">
    <reaction evidence="1">
        <text>[E2 ubiquitin-conjugating enzyme]-S-ubiquitinyl-L-cysteine + [acceptor protein]-L-lysine = [E2 ubiquitin-conjugating enzyme]-L-cysteine + [acceptor protein]-N(6)-ubiquitinyl-L-lysine.</text>
        <dbReference type="EC" id="2.3.2.31"/>
    </reaction>
</comment>
<dbReference type="EMBL" id="JAWXYG010000007">
    <property type="protein sequence ID" value="KAK4267139.1"/>
    <property type="molecule type" value="Genomic_DNA"/>
</dbReference>